<evidence type="ECO:0000256" key="2">
    <source>
        <dbReference type="SAM" id="MobiDB-lite"/>
    </source>
</evidence>
<dbReference type="EMBL" id="FOIL01000036">
    <property type="protein sequence ID" value="SET72358.1"/>
    <property type="molecule type" value="Genomic_DNA"/>
</dbReference>
<dbReference type="SUPFAM" id="SSF82771">
    <property type="entry name" value="GIY-YIG endonuclease"/>
    <property type="match status" value="1"/>
</dbReference>
<evidence type="ECO:0000256" key="1">
    <source>
        <dbReference type="ARBA" id="ARBA00007435"/>
    </source>
</evidence>
<dbReference type="Pfam" id="PF01541">
    <property type="entry name" value="GIY-YIG"/>
    <property type="match status" value="1"/>
</dbReference>
<dbReference type="SMART" id="SM00465">
    <property type="entry name" value="GIYc"/>
    <property type="match status" value="1"/>
</dbReference>
<feature type="domain" description="GIY-YIG" evidence="3">
    <location>
        <begin position="12"/>
        <end position="88"/>
    </location>
</feature>
<dbReference type="CDD" id="cd10456">
    <property type="entry name" value="GIY-YIG_UPF0213"/>
    <property type="match status" value="1"/>
</dbReference>
<protein>
    <submittedName>
        <fullName evidence="4">Putative endonuclease</fullName>
    </submittedName>
</protein>
<dbReference type="PANTHER" id="PTHR34477">
    <property type="entry name" value="UPF0213 PROTEIN YHBQ"/>
    <property type="match status" value="1"/>
</dbReference>
<sequence>MSSERTKNPTERSNFTYLLRCADGTLYCGWTNDLEHRLKAHNSGRGAKYTKSRRPVTLAYYEAFETRNEAMRREAAIKKLTKDEKENLVREGGAEVESGRRGRKAVIGEEYQEEEKSDV</sequence>
<keyword evidence="6" id="KW-1185">Reference proteome</keyword>
<accession>A0A1I0GM78</accession>
<dbReference type="AlphaFoldDB" id="A0A1I0GM78"/>
<reference evidence="4 7" key="1">
    <citation type="submission" date="2016-10" db="EMBL/GenBank/DDBJ databases">
        <authorList>
            <person name="de Groot N.N."/>
        </authorList>
    </citation>
    <scope>NUCLEOTIDE SEQUENCE [LARGE SCALE GENOMIC DNA]</scope>
    <source>
        <strain evidence="5 7">F</strain>
        <strain evidence="4">KH1P1</strain>
    </source>
</reference>
<dbReference type="PANTHER" id="PTHR34477:SF1">
    <property type="entry name" value="UPF0213 PROTEIN YHBQ"/>
    <property type="match status" value="1"/>
</dbReference>
<evidence type="ECO:0000313" key="4">
    <source>
        <dbReference type="EMBL" id="SET72358.1"/>
    </source>
</evidence>
<dbReference type="RefSeq" id="WP_074649941.1">
    <property type="nucleotide sequence ID" value="NZ_FOIL01000036.1"/>
</dbReference>
<evidence type="ECO:0000259" key="3">
    <source>
        <dbReference type="PROSITE" id="PS50164"/>
    </source>
</evidence>
<keyword evidence="4" id="KW-0378">Hydrolase</keyword>
<dbReference type="PROSITE" id="PS50164">
    <property type="entry name" value="GIY_YIG"/>
    <property type="match status" value="1"/>
</dbReference>
<dbReference type="Gene3D" id="3.40.1440.10">
    <property type="entry name" value="GIY-YIG endonuclease"/>
    <property type="match status" value="1"/>
</dbReference>
<feature type="compositionally biased region" description="Basic and acidic residues" evidence="2">
    <location>
        <begin position="89"/>
        <end position="100"/>
    </location>
</feature>
<feature type="region of interest" description="Disordered" evidence="2">
    <location>
        <begin position="89"/>
        <end position="119"/>
    </location>
</feature>
<name>A0A1I0GM78_9FIRM</name>
<feature type="compositionally biased region" description="Acidic residues" evidence="2">
    <location>
        <begin position="110"/>
        <end position="119"/>
    </location>
</feature>
<evidence type="ECO:0000313" key="6">
    <source>
        <dbReference type="Proteomes" id="UP000199820"/>
    </source>
</evidence>
<dbReference type="OrthoDB" id="9807770at2"/>
<organism evidence="4 6">
    <name type="scientific">[Clostridium] aminophilum</name>
    <dbReference type="NCBI Taxonomy" id="1526"/>
    <lineage>
        <taxon>Bacteria</taxon>
        <taxon>Bacillati</taxon>
        <taxon>Bacillota</taxon>
        <taxon>Clostridia</taxon>
        <taxon>Lachnospirales</taxon>
        <taxon>Lachnospiraceae</taxon>
    </lineage>
</organism>
<evidence type="ECO:0000313" key="7">
    <source>
        <dbReference type="Proteomes" id="UP000214760"/>
    </source>
</evidence>
<keyword evidence="4" id="KW-0540">Nuclease</keyword>
<dbReference type="InterPro" id="IPR000305">
    <property type="entry name" value="GIY-YIG_endonuc"/>
</dbReference>
<proteinExistence type="inferred from homology"/>
<reference evidence="6" key="2">
    <citation type="submission" date="2016-10" db="EMBL/GenBank/DDBJ databases">
        <authorList>
            <person name="Varghese N."/>
            <person name="Submissions S."/>
        </authorList>
    </citation>
    <scope>NUCLEOTIDE SEQUENCE [LARGE SCALE GENOMIC DNA]</scope>
    <source>
        <strain evidence="6">KH1P1</strain>
    </source>
</reference>
<dbReference type="GO" id="GO:0004519">
    <property type="term" value="F:endonuclease activity"/>
    <property type="evidence" value="ECO:0007669"/>
    <property type="project" value="UniProtKB-KW"/>
</dbReference>
<dbReference type="InterPro" id="IPR035901">
    <property type="entry name" value="GIY-YIG_endonuc_sf"/>
</dbReference>
<keyword evidence="4" id="KW-0255">Endonuclease</keyword>
<dbReference type="Proteomes" id="UP000199820">
    <property type="component" value="Unassembled WGS sequence"/>
</dbReference>
<evidence type="ECO:0000313" key="5">
    <source>
        <dbReference type="EMBL" id="SFR71684.1"/>
    </source>
</evidence>
<gene>
    <name evidence="5" type="ORF">SAMN02910262_00979</name>
    <name evidence="4" type="ORF">SAMN04487771_10365</name>
</gene>
<dbReference type="InterPro" id="IPR050190">
    <property type="entry name" value="UPF0213_domain"/>
</dbReference>
<comment type="similarity">
    <text evidence="1">Belongs to the UPF0213 family.</text>
</comment>
<dbReference type="STRING" id="1526.SAMN02910262_00979"/>
<dbReference type="Proteomes" id="UP000214760">
    <property type="component" value="Unassembled WGS sequence"/>
</dbReference>
<dbReference type="EMBL" id="FOZC01000004">
    <property type="protein sequence ID" value="SFR71684.1"/>
    <property type="molecule type" value="Genomic_DNA"/>
</dbReference>